<keyword evidence="1" id="KW-0732">Signal</keyword>
<dbReference type="Proteomes" id="UP001596378">
    <property type="component" value="Unassembled WGS sequence"/>
</dbReference>
<gene>
    <name evidence="2" type="ORF">ACFQMJ_05180</name>
</gene>
<dbReference type="RefSeq" id="WP_378051030.1">
    <property type="nucleotide sequence ID" value="NZ_JBHMDN010000032.1"/>
</dbReference>
<name>A0ABW2F3Z1_9BACL</name>
<feature type="signal peptide" evidence="1">
    <location>
        <begin position="1"/>
        <end position="22"/>
    </location>
</feature>
<proteinExistence type="predicted"/>
<feature type="chain" id="PRO_5047501389" evidence="1">
    <location>
        <begin position="23"/>
        <end position="157"/>
    </location>
</feature>
<comment type="caution">
    <text evidence="2">The sequence shown here is derived from an EMBL/GenBank/DDBJ whole genome shotgun (WGS) entry which is preliminary data.</text>
</comment>
<dbReference type="EMBL" id="JBHTAI010000003">
    <property type="protein sequence ID" value="MFC7147922.1"/>
    <property type="molecule type" value="Genomic_DNA"/>
</dbReference>
<evidence type="ECO:0000313" key="3">
    <source>
        <dbReference type="Proteomes" id="UP001596378"/>
    </source>
</evidence>
<sequence length="157" mass="16501">MRLSWLLLIASLLNGGSTPPSSAPVAAVPLPVVPHWELDGVALGDAGMEVSAAWGSPGTIEEDEWYPGCVIWSYADGRNVGLCEDAVSFVQVTAGAGQASLNGREFPLEDAALRQVLGKPEFEAEDGWGVVNGFEALKVFVDDRGKLVSLDLFGAEG</sequence>
<protein>
    <submittedName>
        <fullName evidence="2">Uncharacterized protein</fullName>
    </submittedName>
</protein>
<accession>A0ABW2F3Z1</accession>
<organism evidence="2 3">
    <name type="scientific">Cohnella cellulosilytica</name>
    <dbReference type="NCBI Taxonomy" id="986710"/>
    <lineage>
        <taxon>Bacteria</taxon>
        <taxon>Bacillati</taxon>
        <taxon>Bacillota</taxon>
        <taxon>Bacilli</taxon>
        <taxon>Bacillales</taxon>
        <taxon>Paenibacillaceae</taxon>
        <taxon>Cohnella</taxon>
    </lineage>
</organism>
<evidence type="ECO:0000256" key="1">
    <source>
        <dbReference type="SAM" id="SignalP"/>
    </source>
</evidence>
<reference evidence="3" key="1">
    <citation type="journal article" date="2019" name="Int. J. Syst. Evol. Microbiol.">
        <title>The Global Catalogue of Microorganisms (GCM) 10K type strain sequencing project: providing services to taxonomists for standard genome sequencing and annotation.</title>
        <authorList>
            <consortium name="The Broad Institute Genomics Platform"/>
            <consortium name="The Broad Institute Genome Sequencing Center for Infectious Disease"/>
            <person name="Wu L."/>
            <person name="Ma J."/>
        </authorList>
    </citation>
    <scope>NUCLEOTIDE SEQUENCE [LARGE SCALE GENOMIC DNA]</scope>
    <source>
        <strain evidence="3">KCTC 12907</strain>
    </source>
</reference>
<keyword evidence="3" id="KW-1185">Reference proteome</keyword>
<evidence type="ECO:0000313" key="2">
    <source>
        <dbReference type="EMBL" id="MFC7147922.1"/>
    </source>
</evidence>